<evidence type="ECO:0000313" key="3">
    <source>
        <dbReference type="EMBL" id="OGZ34758.1"/>
    </source>
</evidence>
<evidence type="ECO:0000313" key="4">
    <source>
        <dbReference type="Proteomes" id="UP000177725"/>
    </source>
</evidence>
<dbReference type="CDD" id="cd04179">
    <property type="entry name" value="DPM_DPG-synthase_like"/>
    <property type="match status" value="1"/>
</dbReference>
<dbReference type="Proteomes" id="UP000177725">
    <property type="component" value="Unassembled WGS sequence"/>
</dbReference>
<dbReference type="SUPFAM" id="SSF53448">
    <property type="entry name" value="Nucleotide-diphospho-sugar transferases"/>
    <property type="match status" value="1"/>
</dbReference>
<keyword evidence="1" id="KW-0812">Transmembrane</keyword>
<dbReference type="EMBL" id="MHMV01000011">
    <property type="protein sequence ID" value="OGZ34758.1"/>
    <property type="molecule type" value="Genomic_DNA"/>
</dbReference>
<feature type="domain" description="Glycosyltransferase 2-like" evidence="2">
    <location>
        <begin position="10"/>
        <end position="139"/>
    </location>
</feature>
<dbReference type="Pfam" id="PF00535">
    <property type="entry name" value="Glycos_transf_2"/>
    <property type="match status" value="1"/>
</dbReference>
<dbReference type="Gene3D" id="3.90.550.10">
    <property type="entry name" value="Spore Coat Polysaccharide Biosynthesis Protein SpsA, Chain A"/>
    <property type="match status" value="1"/>
</dbReference>
<gene>
    <name evidence="3" type="ORF">A2174_02325</name>
</gene>
<evidence type="ECO:0000256" key="1">
    <source>
        <dbReference type="SAM" id="Phobius"/>
    </source>
</evidence>
<dbReference type="InterPro" id="IPR029044">
    <property type="entry name" value="Nucleotide-diphossugar_trans"/>
</dbReference>
<name>A0A1G2FAY9_9BACT</name>
<accession>A0A1G2FAY9</accession>
<sequence>MDNRHIISVSVIVPVFNEEAAIENVLRSLEAELQRIGINFEIIVINDGSKDSSRQIIESFVAGRDAVKLINHPYNKGNGASLKAGARAASYEWLMTFDGDGQHKVEHIKDLLKYVGDYDMVAAAREGYQGPWIRQPGKRFLRWLASYLVDFEIPDINCGFRIVKKGSFFKYINLYPNSFSLYTTSLMAFLKEGLNVKFVPIKINKRGTGKSLVMPRHAVETMFLIIRMIVLFSPMRFILPVSALTFVLFSISFVFDLIAVHLTNTTVALFIATILIFLFGVVLDQLAAIQRHLIQK</sequence>
<dbReference type="InterPro" id="IPR050256">
    <property type="entry name" value="Glycosyltransferase_2"/>
</dbReference>
<proteinExistence type="predicted"/>
<dbReference type="InterPro" id="IPR001173">
    <property type="entry name" value="Glyco_trans_2-like"/>
</dbReference>
<dbReference type="PANTHER" id="PTHR48090">
    <property type="entry name" value="UNDECAPRENYL-PHOSPHATE 4-DEOXY-4-FORMAMIDO-L-ARABINOSE TRANSFERASE-RELATED"/>
    <property type="match status" value="1"/>
</dbReference>
<evidence type="ECO:0000259" key="2">
    <source>
        <dbReference type="Pfam" id="PF00535"/>
    </source>
</evidence>
<feature type="transmembrane region" description="Helical" evidence="1">
    <location>
        <begin position="267"/>
        <end position="289"/>
    </location>
</feature>
<protein>
    <recommendedName>
        <fullName evidence="2">Glycosyltransferase 2-like domain-containing protein</fullName>
    </recommendedName>
</protein>
<feature type="transmembrane region" description="Helical" evidence="1">
    <location>
        <begin position="237"/>
        <end position="255"/>
    </location>
</feature>
<dbReference type="PANTHER" id="PTHR48090:SF7">
    <property type="entry name" value="RFBJ PROTEIN"/>
    <property type="match status" value="1"/>
</dbReference>
<reference evidence="3 4" key="1">
    <citation type="journal article" date="2016" name="Nat. Commun.">
        <title>Thousands of microbial genomes shed light on interconnected biogeochemical processes in an aquifer system.</title>
        <authorList>
            <person name="Anantharaman K."/>
            <person name="Brown C.T."/>
            <person name="Hug L.A."/>
            <person name="Sharon I."/>
            <person name="Castelle C.J."/>
            <person name="Probst A.J."/>
            <person name="Thomas B.C."/>
            <person name="Singh A."/>
            <person name="Wilkins M.J."/>
            <person name="Karaoz U."/>
            <person name="Brodie E.L."/>
            <person name="Williams K.H."/>
            <person name="Hubbard S.S."/>
            <person name="Banfield J.F."/>
        </authorList>
    </citation>
    <scope>NUCLEOTIDE SEQUENCE [LARGE SCALE GENOMIC DNA]</scope>
</reference>
<keyword evidence="1" id="KW-0472">Membrane</keyword>
<organism evidence="3 4">
    <name type="scientific">Candidatus Portnoybacteria bacterium RBG_13_41_18</name>
    <dbReference type="NCBI Taxonomy" id="1801991"/>
    <lineage>
        <taxon>Bacteria</taxon>
        <taxon>Candidatus Portnoyibacteriota</taxon>
    </lineage>
</organism>
<comment type="caution">
    <text evidence="3">The sequence shown here is derived from an EMBL/GenBank/DDBJ whole genome shotgun (WGS) entry which is preliminary data.</text>
</comment>
<dbReference type="AlphaFoldDB" id="A0A1G2FAY9"/>
<keyword evidence="1" id="KW-1133">Transmembrane helix</keyword>